<dbReference type="SUPFAM" id="SSF56601">
    <property type="entry name" value="beta-lactamase/transpeptidase-like"/>
    <property type="match status" value="1"/>
</dbReference>
<dbReference type="InterPro" id="IPR001466">
    <property type="entry name" value="Beta-lactam-related"/>
</dbReference>
<dbReference type="PANTHER" id="PTHR43319">
    <property type="entry name" value="BETA-LACTAMASE-RELATED"/>
    <property type="match status" value="1"/>
</dbReference>
<name>A0A1X6XAB8_9MICO</name>
<gene>
    <name evidence="2" type="ORF">FM105_05410</name>
</gene>
<proteinExistence type="predicted"/>
<dbReference type="AlphaFoldDB" id="A0A1X6XAB8"/>
<sequence>MTMTANGIQGVCDTRFEAVREEFERNFTERGEVGAALHITLDGQPVVDLWGGVADQETGRPWDENTRAVVYSSTKGVTAICAHVLVDRGELDLDAPVKKYWPEFATNGKEDTTVAMMLSHQAGVPAFREPLQPLDMTDWEKMCTLLARQEPYWKPGTRNGYHMVSFGWVVGELVRRVSGMSLGTFLRREIADPRNIDFHIGLPEELEPTVAPIIAHVPGAEYESDFARAIIEEPTSVSARSALDTIDAGLDFNVRENRAAEIGGGGGVGTACGLAQLYTPLANGGGGLVSPDTVTRMSEIAAATASDETLRIGTRFALGFMKSIDNRANGQSGMSVLMGPSAFGHVGSGGSLGFADPTERIGFGYVMNRQGAGVLMNDRGQSLVDRLYESLGYRTNAPGVWTR</sequence>
<dbReference type="InterPro" id="IPR012338">
    <property type="entry name" value="Beta-lactam/transpept-like"/>
</dbReference>
<dbReference type="PANTHER" id="PTHR43319:SF3">
    <property type="entry name" value="BETA-LACTAMASE-RELATED DOMAIN-CONTAINING PROTEIN"/>
    <property type="match status" value="1"/>
</dbReference>
<dbReference type="Gene3D" id="3.40.710.10">
    <property type="entry name" value="DD-peptidase/beta-lactamase superfamily"/>
    <property type="match status" value="1"/>
</dbReference>
<accession>A0A1X6XAB8</accession>
<evidence type="ECO:0000313" key="3">
    <source>
        <dbReference type="Proteomes" id="UP000196581"/>
    </source>
</evidence>
<evidence type="ECO:0000313" key="2">
    <source>
        <dbReference type="EMBL" id="SLM96126.1"/>
    </source>
</evidence>
<organism evidence="2 3">
    <name type="scientific">Brevibacterium yomogidense</name>
    <dbReference type="NCBI Taxonomy" id="946573"/>
    <lineage>
        <taxon>Bacteria</taxon>
        <taxon>Bacillati</taxon>
        <taxon>Actinomycetota</taxon>
        <taxon>Actinomycetes</taxon>
        <taxon>Micrococcales</taxon>
        <taxon>Brevibacteriaceae</taxon>
        <taxon>Brevibacterium</taxon>
    </lineage>
</organism>
<dbReference type="EMBL" id="FWFF01000007">
    <property type="protein sequence ID" value="SLM96126.1"/>
    <property type="molecule type" value="Genomic_DNA"/>
</dbReference>
<dbReference type="Pfam" id="PF00144">
    <property type="entry name" value="Beta-lactamase"/>
    <property type="match status" value="1"/>
</dbReference>
<dbReference type="InterPro" id="IPR052907">
    <property type="entry name" value="Beta-lactamase/esterase"/>
</dbReference>
<dbReference type="RefSeq" id="WP_179207080.1">
    <property type="nucleotide sequence ID" value="NZ_FWFF01000007.1"/>
</dbReference>
<protein>
    <submittedName>
        <fullName evidence="2">Beta-lactamase class C and other penicillin binding proteins</fullName>
    </submittedName>
</protein>
<feature type="domain" description="Beta-lactamase-related" evidence="1">
    <location>
        <begin position="23"/>
        <end position="373"/>
    </location>
</feature>
<reference evidence="3" key="1">
    <citation type="submission" date="2017-02" db="EMBL/GenBank/DDBJ databases">
        <authorList>
            <person name="Dridi B."/>
        </authorList>
    </citation>
    <scope>NUCLEOTIDE SEQUENCE [LARGE SCALE GENOMIC DNA]</scope>
    <source>
        <strain evidence="3">B Co 03.10</strain>
    </source>
</reference>
<keyword evidence="3" id="KW-1185">Reference proteome</keyword>
<dbReference type="Proteomes" id="UP000196581">
    <property type="component" value="Unassembled WGS sequence"/>
</dbReference>
<evidence type="ECO:0000259" key="1">
    <source>
        <dbReference type="Pfam" id="PF00144"/>
    </source>
</evidence>